<evidence type="ECO:0000256" key="5">
    <source>
        <dbReference type="ARBA" id="ARBA00022691"/>
    </source>
</evidence>
<dbReference type="PRINTS" id="PR00505">
    <property type="entry name" value="D12N6MTFRASE"/>
</dbReference>
<gene>
    <name evidence="8" type="ORF">GGQ68_004337</name>
</gene>
<keyword evidence="4 8" id="KW-0808">Transferase</keyword>
<comment type="similarity">
    <text evidence="1">Belongs to the N(4)/N(6)-methyltransferase family.</text>
</comment>
<dbReference type="AlphaFoldDB" id="A0A7W6DRR8"/>
<keyword evidence="5" id="KW-0949">S-adenosyl-L-methionine</keyword>
<keyword evidence="9" id="KW-1185">Reference proteome</keyword>
<dbReference type="InterPro" id="IPR023095">
    <property type="entry name" value="Ade_MeTrfase_dom_2"/>
</dbReference>
<protein>
    <recommendedName>
        <fullName evidence="2">site-specific DNA-methyltransferase (adenine-specific)</fullName>
        <ecNumber evidence="2">2.1.1.72</ecNumber>
    </recommendedName>
</protein>
<name>A0A7W6DRR8_9RHOB</name>
<dbReference type="InterPro" id="IPR012327">
    <property type="entry name" value="MeTrfase_D12"/>
</dbReference>
<evidence type="ECO:0000256" key="7">
    <source>
        <dbReference type="SAM" id="MobiDB-lite"/>
    </source>
</evidence>
<evidence type="ECO:0000256" key="1">
    <source>
        <dbReference type="ARBA" id="ARBA00006594"/>
    </source>
</evidence>
<dbReference type="GO" id="GO:0009307">
    <property type="term" value="P:DNA restriction-modification system"/>
    <property type="evidence" value="ECO:0007669"/>
    <property type="project" value="InterPro"/>
</dbReference>
<dbReference type="GO" id="GO:0009007">
    <property type="term" value="F:site-specific DNA-methyltransferase (adenine-specific) activity"/>
    <property type="evidence" value="ECO:0007669"/>
    <property type="project" value="UniProtKB-EC"/>
</dbReference>
<comment type="catalytic activity">
    <reaction evidence="6">
        <text>a 2'-deoxyadenosine in DNA + S-adenosyl-L-methionine = an N(6)-methyl-2'-deoxyadenosine in DNA + S-adenosyl-L-homocysteine + H(+)</text>
        <dbReference type="Rhea" id="RHEA:15197"/>
        <dbReference type="Rhea" id="RHEA-COMP:12418"/>
        <dbReference type="Rhea" id="RHEA-COMP:12419"/>
        <dbReference type="ChEBI" id="CHEBI:15378"/>
        <dbReference type="ChEBI" id="CHEBI:57856"/>
        <dbReference type="ChEBI" id="CHEBI:59789"/>
        <dbReference type="ChEBI" id="CHEBI:90615"/>
        <dbReference type="ChEBI" id="CHEBI:90616"/>
        <dbReference type="EC" id="2.1.1.72"/>
    </reaction>
</comment>
<dbReference type="GO" id="GO:0032259">
    <property type="term" value="P:methylation"/>
    <property type="evidence" value="ECO:0007669"/>
    <property type="project" value="UniProtKB-KW"/>
</dbReference>
<comment type="caution">
    <text evidence="8">The sequence shown here is derived from an EMBL/GenBank/DDBJ whole genome shotgun (WGS) entry which is preliminary data.</text>
</comment>
<evidence type="ECO:0000256" key="4">
    <source>
        <dbReference type="ARBA" id="ARBA00022679"/>
    </source>
</evidence>
<dbReference type="Gene3D" id="1.10.1020.10">
    <property type="entry name" value="Adenine-specific Methyltransferase, Domain 2"/>
    <property type="match status" value="1"/>
</dbReference>
<evidence type="ECO:0000313" key="9">
    <source>
        <dbReference type="Proteomes" id="UP000541426"/>
    </source>
</evidence>
<organism evidence="8 9">
    <name type="scientific">Sagittula marina</name>
    <dbReference type="NCBI Taxonomy" id="943940"/>
    <lineage>
        <taxon>Bacteria</taxon>
        <taxon>Pseudomonadati</taxon>
        <taxon>Pseudomonadota</taxon>
        <taxon>Alphaproteobacteria</taxon>
        <taxon>Rhodobacterales</taxon>
        <taxon>Roseobacteraceae</taxon>
        <taxon>Sagittula</taxon>
    </lineage>
</organism>
<feature type="region of interest" description="Disordered" evidence="7">
    <location>
        <begin position="30"/>
        <end position="55"/>
    </location>
</feature>
<keyword evidence="3 8" id="KW-0489">Methyltransferase</keyword>
<dbReference type="GO" id="GO:0006298">
    <property type="term" value="P:mismatch repair"/>
    <property type="evidence" value="ECO:0007669"/>
    <property type="project" value="TreeGrafter"/>
</dbReference>
<dbReference type="InterPro" id="IPR029063">
    <property type="entry name" value="SAM-dependent_MTases_sf"/>
</dbReference>
<feature type="compositionally biased region" description="Basic and acidic residues" evidence="7">
    <location>
        <begin position="41"/>
        <end position="55"/>
    </location>
</feature>
<dbReference type="GO" id="GO:1904047">
    <property type="term" value="F:S-adenosyl-L-methionine binding"/>
    <property type="evidence" value="ECO:0007669"/>
    <property type="project" value="TreeGrafter"/>
</dbReference>
<dbReference type="Pfam" id="PF02086">
    <property type="entry name" value="MethyltransfD12"/>
    <property type="match status" value="1"/>
</dbReference>
<dbReference type="SUPFAM" id="SSF53335">
    <property type="entry name" value="S-adenosyl-L-methionine-dependent methyltransferases"/>
    <property type="match status" value="1"/>
</dbReference>
<reference evidence="8 9" key="1">
    <citation type="submission" date="2020-08" db="EMBL/GenBank/DDBJ databases">
        <title>Genomic Encyclopedia of Type Strains, Phase IV (KMG-IV): sequencing the most valuable type-strain genomes for metagenomic binning, comparative biology and taxonomic classification.</title>
        <authorList>
            <person name="Goeker M."/>
        </authorList>
    </citation>
    <scope>NUCLEOTIDE SEQUENCE [LARGE SCALE GENOMIC DNA]</scope>
    <source>
        <strain evidence="8 9">DSM 102235</strain>
    </source>
</reference>
<dbReference type="Gene3D" id="3.40.50.150">
    <property type="entry name" value="Vaccinia Virus protein VP39"/>
    <property type="match status" value="1"/>
</dbReference>
<dbReference type="NCBIfam" id="TIGR00571">
    <property type="entry name" value="dam"/>
    <property type="match status" value="1"/>
</dbReference>
<evidence type="ECO:0000313" key="8">
    <source>
        <dbReference type="EMBL" id="MBB3987983.1"/>
    </source>
</evidence>
<evidence type="ECO:0000256" key="6">
    <source>
        <dbReference type="ARBA" id="ARBA00047942"/>
    </source>
</evidence>
<evidence type="ECO:0000256" key="2">
    <source>
        <dbReference type="ARBA" id="ARBA00011900"/>
    </source>
</evidence>
<dbReference type="EC" id="2.1.1.72" evidence="2"/>
<dbReference type="RefSeq" id="WP_344717053.1">
    <property type="nucleotide sequence ID" value="NZ_BAABBZ010000055.1"/>
</dbReference>
<dbReference type="Proteomes" id="UP000541426">
    <property type="component" value="Unassembled WGS sequence"/>
</dbReference>
<dbReference type="EMBL" id="JACIEJ010000014">
    <property type="protein sequence ID" value="MBB3987983.1"/>
    <property type="molecule type" value="Genomic_DNA"/>
</dbReference>
<dbReference type="GO" id="GO:0043565">
    <property type="term" value="F:sequence-specific DNA binding"/>
    <property type="evidence" value="ECO:0007669"/>
    <property type="project" value="TreeGrafter"/>
</dbReference>
<dbReference type="PANTHER" id="PTHR30481">
    <property type="entry name" value="DNA ADENINE METHYLASE"/>
    <property type="match status" value="1"/>
</dbReference>
<proteinExistence type="inferred from homology"/>
<sequence length="336" mass="37708">MKFAFVGDSDIPLFNQDLARTHSISDSKVEKSFSRHAKAAGPEDREVGPVPKDSDVLKSGVAAVPSSSKQLRPPLRWAGSKKRQISKLLRLISGKPEKVIEPFAGSACFTLQLNASRSTISDLNTDLIHFYRALKEDPEDLHVRFSALEVSESNYYQVRSRFNKNPSGEDKSALFLYLNRYGFNGIYRVNKSGLYNVPWGGEKSGAPPSLADLIAVSERMKTISVCDGDFEEVVRRELAPGALVYLDPPYARDEVRVFREYHANSFSTSDWERLVALIYDIDRIGAYFVLSYAGDSELVDALRRWEVGRLEVTRNVGGFASTRRKHSEFMASNYTS</sequence>
<accession>A0A7W6DRR8</accession>
<evidence type="ECO:0000256" key="3">
    <source>
        <dbReference type="ARBA" id="ARBA00022603"/>
    </source>
</evidence>